<evidence type="ECO:0000256" key="1">
    <source>
        <dbReference type="ARBA" id="ARBA00001942"/>
    </source>
</evidence>
<comment type="cofactor">
    <cofactor evidence="2">
        <name>[4Fe-4S] cluster</name>
        <dbReference type="ChEBI" id="CHEBI:49883"/>
    </cofactor>
</comment>
<dbReference type="Gene3D" id="2.40.40.20">
    <property type="match status" value="1"/>
</dbReference>
<proteinExistence type="predicted"/>
<dbReference type="RefSeq" id="WP_110107440.1">
    <property type="nucleotide sequence ID" value="NZ_CP027303.2"/>
</dbReference>
<dbReference type="InterPro" id="IPR006657">
    <property type="entry name" value="MoPterin_dinucl-bd_dom"/>
</dbReference>
<dbReference type="EMBL" id="CP027303">
    <property type="protein sequence ID" value="AWO74020.1"/>
    <property type="molecule type" value="Genomic_DNA"/>
</dbReference>
<comment type="cofactor">
    <cofactor evidence="1">
        <name>Mo-bis(molybdopterin guanine dinucleotide)</name>
        <dbReference type="ChEBI" id="CHEBI:60539"/>
    </cofactor>
</comment>
<evidence type="ECO:0000313" key="11">
    <source>
        <dbReference type="Proteomes" id="UP000246996"/>
    </source>
</evidence>
<dbReference type="Gene3D" id="3.40.50.740">
    <property type="match status" value="1"/>
</dbReference>
<keyword evidence="3" id="KW-0004">4Fe-4S</keyword>
<keyword evidence="5" id="KW-0479">Metal-binding</keyword>
<dbReference type="SUPFAM" id="SSF50692">
    <property type="entry name" value="ADC-like"/>
    <property type="match status" value="1"/>
</dbReference>
<evidence type="ECO:0000256" key="6">
    <source>
        <dbReference type="ARBA" id="ARBA00023002"/>
    </source>
</evidence>
<dbReference type="GO" id="GO:0051539">
    <property type="term" value="F:4 iron, 4 sulfur cluster binding"/>
    <property type="evidence" value="ECO:0007669"/>
    <property type="project" value="UniProtKB-KW"/>
</dbReference>
<dbReference type="CDD" id="cd02754">
    <property type="entry name" value="MopB_Nitrate-R-NapA-like"/>
    <property type="match status" value="1"/>
</dbReference>
<gene>
    <name evidence="10" type="ORF">C1N76_05260</name>
</gene>
<dbReference type="GO" id="GO:0016491">
    <property type="term" value="F:oxidoreductase activity"/>
    <property type="evidence" value="ECO:0007669"/>
    <property type="project" value="UniProtKB-KW"/>
</dbReference>
<dbReference type="PANTHER" id="PTHR43105:SF10">
    <property type="entry name" value="NADH-QUINONE OXIDOREDUCTASE SUBUNIT G"/>
    <property type="match status" value="1"/>
</dbReference>
<evidence type="ECO:0000256" key="2">
    <source>
        <dbReference type="ARBA" id="ARBA00001966"/>
    </source>
</evidence>
<dbReference type="InterPro" id="IPR050123">
    <property type="entry name" value="Prok_molybdopt-oxidoreductase"/>
</dbReference>
<dbReference type="InterPro" id="IPR006656">
    <property type="entry name" value="Mopterin_OxRdtase"/>
</dbReference>
<dbReference type="PROSITE" id="PS51669">
    <property type="entry name" value="4FE4S_MOW_BIS_MGD"/>
    <property type="match status" value="1"/>
</dbReference>
<dbReference type="Proteomes" id="UP000246996">
    <property type="component" value="Chromosome"/>
</dbReference>
<keyword evidence="7" id="KW-0408">Iron</keyword>
<keyword evidence="6" id="KW-0560">Oxidoreductase</keyword>
<dbReference type="Gene3D" id="3.40.228.10">
    <property type="entry name" value="Dimethylsulfoxide Reductase, domain 2"/>
    <property type="match status" value="1"/>
</dbReference>
<organism evidence="10 11">
    <name type="scientific">Geobacillus thermoleovorans</name>
    <name type="common">Bacillus thermoleovorans</name>
    <dbReference type="NCBI Taxonomy" id="33941"/>
    <lineage>
        <taxon>Bacteria</taxon>
        <taxon>Bacillati</taxon>
        <taxon>Bacillota</taxon>
        <taxon>Bacilli</taxon>
        <taxon>Bacillales</taxon>
        <taxon>Anoxybacillaceae</taxon>
        <taxon>Geobacillus</taxon>
        <taxon>Geobacillus thermoleovorans group</taxon>
    </lineage>
</organism>
<dbReference type="Pfam" id="PF01568">
    <property type="entry name" value="Molydop_binding"/>
    <property type="match status" value="1"/>
</dbReference>
<evidence type="ECO:0000256" key="4">
    <source>
        <dbReference type="ARBA" id="ARBA00022505"/>
    </source>
</evidence>
<dbReference type="SUPFAM" id="SSF53706">
    <property type="entry name" value="Formate dehydrogenase/DMSO reductase, domains 1-3"/>
    <property type="match status" value="1"/>
</dbReference>
<dbReference type="GO" id="GO:0046872">
    <property type="term" value="F:metal ion binding"/>
    <property type="evidence" value="ECO:0007669"/>
    <property type="project" value="UniProtKB-KW"/>
</dbReference>
<accession>A0A2Z3N4Y6</accession>
<dbReference type="AlphaFoldDB" id="A0A2Z3N4Y6"/>
<evidence type="ECO:0000256" key="7">
    <source>
        <dbReference type="ARBA" id="ARBA00023004"/>
    </source>
</evidence>
<dbReference type="InterPro" id="IPR009010">
    <property type="entry name" value="Asp_de-COase-like_dom_sf"/>
</dbReference>
<keyword evidence="4" id="KW-0500">Molybdenum</keyword>
<dbReference type="SMART" id="SM00926">
    <property type="entry name" value="Molybdop_Fe4S4"/>
    <property type="match status" value="1"/>
</dbReference>
<keyword evidence="8" id="KW-0411">Iron-sulfur</keyword>
<evidence type="ECO:0000313" key="10">
    <source>
        <dbReference type="EMBL" id="AWO74020.1"/>
    </source>
</evidence>
<evidence type="ECO:0000256" key="8">
    <source>
        <dbReference type="ARBA" id="ARBA00023014"/>
    </source>
</evidence>
<dbReference type="FunFam" id="2.40.40.20:FF:000005">
    <property type="entry name" value="Periplasmic nitrate reductase"/>
    <property type="match status" value="1"/>
</dbReference>
<feature type="domain" description="4Fe-4S Mo/W bis-MGD-type" evidence="9">
    <location>
        <begin position="19"/>
        <end position="75"/>
    </location>
</feature>
<reference evidence="11" key="1">
    <citation type="submission" date="2018-02" db="EMBL/GenBank/DDBJ databases">
        <title>The complete genome of bacterial strain SGAirxxxx.</title>
        <authorList>
            <person name="Schuster S.C."/>
        </authorList>
    </citation>
    <scope>NUCLEOTIDE SEQUENCE [LARGE SCALE GENOMIC DNA]</scope>
    <source>
        <strain evidence="11">SGAir0734</strain>
    </source>
</reference>
<evidence type="ECO:0000259" key="9">
    <source>
        <dbReference type="PROSITE" id="PS51669"/>
    </source>
</evidence>
<dbReference type="InterPro" id="IPR006963">
    <property type="entry name" value="Mopterin_OxRdtase_4Fe-4S_dom"/>
</dbReference>
<evidence type="ECO:0000256" key="5">
    <source>
        <dbReference type="ARBA" id="ARBA00022723"/>
    </source>
</evidence>
<dbReference type="PANTHER" id="PTHR43105">
    <property type="entry name" value="RESPIRATORY NITRATE REDUCTASE"/>
    <property type="match status" value="1"/>
</dbReference>
<name>A0A2Z3N4Y6_GEOTH</name>
<dbReference type="Pfam" id="PF00384">
    <property type="entry name" value="Molybdopterin"/>
    <property type="match status" value="1"/>
</dbReference>
<dbReference type="GO" id="GO:0043546">
    <property type="term" value="F:molybdopterin cofactor binding"/>
    <property type="evidence" value="ECO:0007669"/>
    <property type="project" value="InterPro"/>
</dbReference>
<dbReference type="Pfam" id="PF04879">
    <property type="entry name" value="Molybdop_Fe4S4"/>
    <property type="match status" value="1"/>
</dbReference>
<protein>
    <submittedName>
        <fullName evidence="10">Nitrate reductase</fullName>
    </submittedName>
</protein>
<dbReference type="Gene3D" id="2.20.25.90">
    <property type="entry name" value="ADC-like domains"/>
    <property type="match status" value="1"/>
</dbReference>
<dbReference type="CDD" id="cd00508">
    <property type="entry name" value="MopB_CT_Fdh-Nap-like"/>
    <property type="match status" value="1"/>
</dbReference>
<evidence type="ECO:0000256" key="3">
    <source>
        <dbReference type="ARBA" id="ARBA00022485"/>
    </source>
</evidence>
<sequence>MAWETPREDMSVYTQGEIDKWVYSTCGICSNGCGCYIAVKDNRIVGIKGNVRYPVNRGRLGPKGENQWWANNSLDRLTRPLIRNRSGTLVPASWNDALSLLVEKTKELLSAHGPESIAVYHSGQLYLEEYYTIAKITRAGLRTHHVDANTRLCTATAEWSLIQSFGADGPPACLDDLDVAEVIVFIGRNSNETNTVLWERVLDARRKRGTKIVEIDPRLDISQKMADLSLRPKSGTNVAVLNGLIHLLIANGWIDHGYIERYTVGYEQLERTAARYTPEVVEQITGVPERDLRTCAEWIGTSKTTVTVLLQGVYQSMDATAAASLVNSMHLIMGKIGKPGSGPFQHAGQPSSMSNREVGGAGFYPGYRNDENPKHLQEIADLWNVDVETLPVGPQTHVMEMLRLIEEGHIRMFWVIATNPAVSLPNRKRVIELLKQVFLVVQDPFFNETAEFADLVLPVALWGEKEGTMTNLERRVNVLRKAVDPPFGLPSDLELLIEFSRRMGFRDRSRRPLITYRTPEEAFNEWRLVSKGRPCDMSGMTYEKIERLGGIQWPCNEQYPEGKKRLYTDNVFPTAVDEAESYGRDMRTGRARTREEFAAIGANGRAILYGIDWSPPLEWPDREYPFWLNTGRNVFHWHTRTKTGRAPLLQLSAPEGYAEIHPDDAARLQIQMGDWVRVSSRRGEVIVRARLTDSVLPGMVFLPFHYGSLLEQEAANELTLDTWDQVSKQPHFKNGVCKVEKWLGREQDRDE</sequence>